<dbReference type="Proteomes" id="UP000326781">
    <property type="component" value="Segment"/>
</dbReference>
<proteinExistence type="predicted"/>
<reference evidence="1 2" key="1">
    <citation type="submission" date="2019-08" db="EMBL/GenBank/DDBJ databases">
        <title>Six bacteriophages against potato bacterial diseases.</title>
        <authorList>
            <person name="Zhang X."/>
            <person name="Kering K."/>
        </authorList>
    </citation>
    <scope>NUCLEOTIDE SEQUENCE [LARGE SCALE GENOMIC DNA]</scope>
</reference>
<protein>
    <submittedName>
        <fullName evidence="1">Uncharacterized protein</fullName>
    </submittedName>
</protein>
<evidence type="ECO:0000313" key="1">
    <source>
        <dbReference type="EMBL" id="QFP93793.1"/>
    </source>
</evidence>
<dbReference type="EMBL" id="MN270891">
    <property type="protein sequence ID" value="QFP93793.1"/>
    <property type="molecule type" value="Genomic_DNA"/>
</dbReference>
<sequence>MVLLTVFGIVAFGIIVSEMVEENGNDVRATPVDKGDRRGQ</sequence>
<name>A0A5P8D472_9CAUD</name>
<accession>A0A5P8D472</accession>
<evidence type="ECO:0000313" key="2">
    <source>
        <dbReference type="Proteomes" id="UP000326781"/>
    </source>
</evidence>
<organism evidence="1 2">
    <name type="scientific">Pectobacterium phage Wc4</name>
    <dbReference type="NCBI Taxonomy" id="2652428"/>
    <lineage>
        <taxon>Viruses</taxon>
        <taxon>Duplodnaviria</taxon>
        <taxon>Heunggongvirae</taxon>
        <taxon>Uroviricota</taxon>
        <taxon>Caudoviricetes</taxon>
        <taxon>Andersonviridae</taxon>
        <taxon>Andersonviridae incertae sedis</taxon>
        <taxon>Arnovirus</taxon>
        <taxon>Arnovirus Wc4</taxon>
    </lineage>
</organism>
<keyword evidence="2" id="KW-1185">Reference proteome</keyword>